<keyword evidence="4" id="KW-1185">Reference proteome</keyword>
<feature type="transmembrane region" description="Helical" evidence="2">
    <location>
        <begin position="268"/>
        <end position="288"/>
    </location>
</feature>
<organism evidence="3 4">
    <name type="scientific">Cinara cedri</name>
    <dbReference type="NCBI Taxonomy" id="506608"/>
    <lineage>
        <taxon>Eukaryota</taxon>
        <taxon>Metazoa</taxon>
        <taxon>Ecdysozoa</taxon>
        <taxon>Arthropoda</taxon>
        <taxon>Hexapoda</taxon>
        <taxon>Insecta</taxon>
        <taxon>Pterygota</taxon>
        <taxon>Neoptera</taxon>
        <taxon>Paraneoptera</taxon>
        <taxon>Hemiptera</taxon>
        <taxon>Sternorrhyncha</taxon>
        <taxon>Aphidomorpha</taxon>
        <taxon>Aphidoidea</taxon>
        <taxon>Aphididae</taxon>
        <taxon>Lachninae</taxon>
        <taxon>Cinara</taxon>
    </lineage>
</organism>
<sequence length="425" mass="48863">MLENLKMEPWKKVCIYVSVYAILRECRPIDPFYIEYVTSLSEKYTDQVIREEIYPVCSYISVFLVIIIFLVTDFLRYKPIIVLNGLAGIVYYGLLLTSPTIATLKTSQVFQALFRAAEIAFYTYMFANIKQKDQYQIATSRLRTSIMIGKCCCGILAQVLISWNFVSYIHLLYLSLLGMFLTTVWSLLMPSAKFSIYFYKEKEPIINYILVDNNQIVETKILYLINGNLDKTSKQKVFVRMNLFEVIQKLWVDFKVAYSDPSVIKWSMWWSLSLCGYVLAAQYIQLLWKEINKNENNHLMNGAVESLATLLSAAVTYAIGMVNGDWDKYGEIIMAIVAVELGVMLSFVGIAESLTQSAELAKCLKRDCYALVFGFNKFIAFIMISIFTVVFVENIFFSFDIRQQGCSNSIVITDWFVGEKKINVD</sequence>
<accession>A0A5E4M7B6</accession>
<dbReference type="SUPFAM" id="SSF103473">
    <property type="entry name" value="MFS general substrate transporter"/>
    <property type="match status" value="1"/>
</dbReference>
<feature type="transmembrane region" description="Helical" evidence="2">
    <location>
        <begin position="332"/>
        <end position="351"/>
    </location>
</feature>
<reference evidence="3 4" key="1">
    <citation type="submission" date="2019-08" db="EMBL/GenBank/DDBJ databases">
        <authorList>
            <person name="Alioto T."/>
            <person name="Alioto T."/>
            <person name="Gomez Garrido J."/>
        </authorList>
    </citation>
    <scope>NUCLEOTIDE SEQUENCE [LARGE SCALE GENOMIC DNA]</scope>
</reference>
<feature type="transmembrane region" description="Helical" evidence="2">
    <location>
        <begin position="300"/>
        <end position="320"/>
    </location>
</feature>
<dbReference type="Gene3D" id="1.20.1250.20">
    <property type="entry name" value="MFS general substrate transporter like domains"/>
    <property type="match status" value="1"/>
</dbReference>
<gene>
    <name evidence="3" type="ORF">CINCED_3A011373</name>
</gene>
<feature type="transmembrane region" description="Helical" evidence="2">
    <location>
        <begin position="82"/>
        <end position="102"/>
    </location>
</feature>
<feature type="transmembrane region" description="Helical" evidence="2">
    <location>
        <begin position="371"/>
        <end position="392"/>
    </location>
</feature>
<keyword evidence="2" id="KW-1133">Transmembrane helix</keyword>
<name>A0A5E4M7B6_9HEMI</name>
<dbReference type="PANTHER" id="PTHR10686:SF18">
    <property type="entry name" value="IP11787P-RELATED"/>
    <property type="match status" value="1"/>
</dbReference>
<dbReference type="InterPro" id="IPR002666">
    <property type="entry name" value="Folate_carrier"/>
</dbReference>
<dbReference type="EMBL" id="CABPRJ010000019">
    <property type="protein sequence ID" value="VVC25747.1"/>
    <property type="molecule type" value="Genomic_DNA"/>
</dbReference>
<evidence type="ECO:0000256" key="1">
    <source>
        <dbReference type="ARBA" id="ARBA00005773"/>
    </source>
</evidence>
<protein>
    <submittedName>
        <fullName evidence="3">Reduced folate carrier,Major facilitator superfamily domain</fullName>
    </submittedName>
</protein>
<feature type="transmembrane region" description="Helical" evidence="2">
    <location>
        <begin position="172"/>
        <end position="192"/>
    </location>
</feature>
<evidence type="ECO:0000313" key="3">
    <source>
        <dbReference type="EMBL" id="VVC25747.1"/>
    </source>
</evidence>
<proteinExistence type="inferred from homology"/>
<evidence type="ECO:0000313" key="4">
    <source>
        <dbReference type="Proteomes" id="UP000325440"/>
    </source>
</evidence>
<dbReference type="PANTHER" id="PTHR10686">
    <property type="entry name" value="FOLATE TRANSPORTER"/>
    <property type="match status" value="1"/>
</dbReference>
<dbReference type="InterPro" id="IPR036259">
    <property type="entry name" value="MFS_trans_sf"/>
</dbReference>
<keyword evidence="2" id="KW-0812">Transmembrane</keyword>
<evidence type="ECO:0000256" key="2">
    <source>
        <dbReference type="SAM" id="Phobius"/>
    </source>
</evidence>
<dbReference type="AlphaFoldDB" id="A0A5E4M7B6"/>
<keyword evidence="2" id="KW-0472">Membrane</keyword>
<dbReference type="Pfam" id="PF01770">
    <property type="entry name" value="Folate_carrier"/>
    <property type="match status" value="2"/>
</dbReference>
<comment type="similarity">
    <text evidence="1">Belongs to the reduced folate carrier (RFC) transporter (TC 2.A.48) family.</text>
</comment>
<dbReference type="OrthoDB" id="18814at2759"/>
<dbReference type="GO" id="GO:0005886">
    <property type="term" value="C:plasma membrane"/>
    <property type="evidence" value="ECO:0007669"/>
    <property type="project" value="TreeGrafter"/>
</dbReference>
<dbReference type="GO" id="GO:0090482">
    <property type="term" value="F:vitamin transmembrane transporter activity"/>
    <property type="evidence" value="ECO:0007669"/>
    <property type="project" value="InterPro"/>
</dbReference>
<dbReference type="Proteomes" id="UP000325440">
    <property type="component" value="Unassembled WGS sequence"/>
</dbReference>
<feature type="transmembrane region" description="Helical" evidence="2">
    <location>
        <begin position="53"/>
        <end position="75"/>
    </location>
</feature>